<reference evidence="1" key="1">
    <citation type="submission" date="2014-09" db="EMBL/GenBank/DDBJ databases">
        <authorList>
            <person name="Probst J Alexander"/>
        </authorList>
    </citation>
    <scope>NUCLEOTIDE SEQUENCE</scope>
</reference>
<organism evidence="1">
    <name type="scientific">groundwater metagenome</name>
    <dbReference type="NCBI Taxonomy" id="717931"/>
    <lineage>
        <taxon>unclassified sequences</taxon>
        <taxon>metagenomes</taxon>
        <taxon>ecological metagenomes</taxon>
    </lineage>
</organism>
<gene>
    <name evidence="1" type="ORF">MSIBF_A3720008</name>
</gene>
<dbReference type="AlphaFoldDB" id="A0A098EBG5"/>
<dbReference type="EMBL" id="CCXY01000304">
    <property type="protein sequence ID" value="CEG13342.1"/>
    <property type="molecule type" value="Genomic_DNA"/>
</dbReference>
<sequence length="94" mass="10832">MFSVRYIIPEIKKRISATNKTNMRTNNRNRTSNAVISKVEVQNKFPITKIPIKIVKITNVPNKIFLVVSIYKNQKELGFKEILLKKQESPSGKS</sequence>
<accession>A0A098EBG5</accession>
<protein>
    <submittedName>
        <fullName evidence="1">Uncharacterized protein</fullName>
    </submittedName>
</protein>
<name>A0A098EBG5_9ZZZZ</name>
<proteinExistence type="predicted"/>
<evidence type="ECO:0000313" key="1">
    <source>
        <dbReference type="EMBL" id="CEG13342.1"/>
    </source>
</evidence>